<organism evidence="5 6">
    <name type="scientific">Kwoniella dendrophila CBS 6074</name>
    <dbReference type="NCBI Taxonomy" id="1295534"/>
    <lineage>
        <taxon>Eukaryota</taxon>
        <taxon>Fungi</taxon>
        <taxon>Dikarya</taxon>
        <taxon>Basidiomycota</taxon>
        <taxon>Agaricomycotina</taxon>
        <taxon>Tremellomycetes</taxon>
        <taxon>Tremellales</taxon>
        <taxon>Cryptococcaceae</taxon>
        <taxon>Kwoniella</taxon>
    </lineage>
</organism>
<dbReference type="Proteomes" id="UP001355207">
    <property type="component" value="Chromosome 1"/>
</dbReference>
<evidence type="ECO:0000259" key="3">
    <source>
        <dbReference type="PROSITE" id="PS51232"/>
    </source>
</evidence>
<feature type="compositionally biased region" description="Pro residues" evidence="2">
    <location>
        <begin position="1134"/>
        <end position="1152"/>
    </location>
</feature>
<dbReference type="PROSITE" id="PS51444">
    <property type="entry name" value="FH2"/>
    <property type="match status" value="1"/>
</dbReference>
<dbReference type="PANTHER" id="PTHR46345">
    <property type="entry name" value="INVERTED FORMIN-2"/>
    <property type="match status" value="1"/>
</dbReference>
<evidence type="ECO:0000259" key="4">
    <source>
        <dbReference type="PROSITE" id="PS51444"/>
    </source>
</evidence>
<feature type="compositionally biased region" description="Pro residues" evidence="2">
    <location>
        <begin position="1196"/>
        <end position="1218"/>
    </location>
</feature>
<dbReference type="PROSITE" id="PS51232">
    <property type="entry name" value="GBD_FH3"/>
    <property type="match status" value="1"/>
</dbReference>
<feature type="compositionally biased region" description="Pro residues" evidence="2">
    <location>
        <begin position="1177"/>
        <end position="1186"/>
    </location>
</feature>
<dbReference type="Gene3D" id="1.25.10.10">
    <property type="entry name" value="Leucine-rich Repeat Variant"/>
    <property type="match status" value="1"/>
</dbReference>
<accession>A0AAX4JLU9</accession>
<evidence type="ECO:0000256" key="1">
    <source>
        <dbReference type="SAM" id="Coils"/>
    </source>
</evidence>
<reference evidence="5 6" key="1">
    <citation type="submission" date="2024-01" db="EMBL/GenBank/DDBJ databases">
        <title>Comparative genomics of Cryptococcus and Kwoniella reveals pathogenesis evolution and contrasting modes of karyotype evolution via chromosome fusion or intercentromeric recombination.</title>
        <authorList>
            <person name="Coelho M.A."/>
            <person name="David-Palma M."/>
            <person name="Shea T."/>
            <person name="Bowers K."/>
            <person name="McGinley-Smith S."/>
            <person name="Mohammad A.W."/>
            <person name="Gnirke A."/>
            <person name="Yurkov A.M."/>
            <person name="Nowrousian M."/>
            <person name="Sun S."/>
            <person name="Cuomo C.A."/>
            <person name="Heitman J."/>
        </authorList>
    </citation>
    <scope>NUCLEOTIDE SEQUENCE [LARGE SCALE GENOMIC DNA]</scope>
    <source>
        <strain evidence="5 6">CBS 6074</strain>
    </source>
</reference>
<dbReference type="PANTHER" id="PTHR46345:SF8">
    <property type="entry name" value="FORMIN 3, ISOFORM B"/>
    <property type="match status" value="1"/>
</dbReference>
<feature type="region of interest" description="Disordered" evidence="2">
    <location>
        <begin position="264"/>
        <end position="289"/>
    </location>
</feature>
<dbReference type="InterPro" id="IPR014768">
    <property type="entry name" value="GBD/FH3_dom"/>
</dbReference>
<dbReference type="GO" id="GO:0030036">
    <property type="term" value="P:actin cytoskeleton organization"/>
    <property type="evidence" value="ECO:0007669"/>
    <property type="project" value="InterPro"/>
</dbReference>
<keyword evidence="1" id="KW-0175">Coiled coil</keyword>
<feature type="region of interest" description="Disordered" evidence="2">
    <location>
        <begin position="1742"/>
        <end position="1762"/>
    </location>
</feature>
<feature type="compositionally biased region" description="Polar residues" evidence="2">
    <location>
        <begin position="266"/>
        <end position="289"/>
    </location>
</feature>
<dbReference type="Gene3D" id="1.20.58.2220">
    <property type="entry name" value="Formin, FH2 domain"/>
    <property type="match status" value="1"/>
</dbReference>
<evidence type="ECO:0008006" key="7">
    <source>
        <dbReference type="Google" id="ProtNLM"/>
    </source>
</evidence>
<dbReference type="Pfam" id="PF06371">
    <property type="entry name" value="Drf_GBD"/>
    <property type="match status" value="1"/>
</dbReference>
<dbReference type="InterPro" id="IPR011989">
    <property type="entry name" value="ARM-like"/>
</dbReference>
<dbReference type="GO" id="GO:0003779">
    <property type="term" value="F:actin binding"/>
    <property type="evidence" value="ECO:0007669"/>
    <property type="project" value="InterPro"/>
</dbReference>
<dbReference type="RefSeq" id="XP_066072293.1">
    <property type="nucleotide sequence ID" value="XM_066216196.1"/>
</dbReference>
<evidence type="ECO:0000313" key="6">
    <source>
        <dbReference type="Proteomes" id="UP001355207"/>
    </source>
</evidence>
<feature type="compositionally biased region" description="Pro residues" evidence="2">
    <location>
        <begin position="1159"/>
        <end position="1169"/>
    </location>
</feature>
<dbReference type="Pfam" id="PF06367">
    <property type="entry name" value="Drf_FH3"/>
    <property type="match status" value="1"/>
</dbReference>
<proteinExistence type="predicted"/>
<dbReference type="InterPro" id="IPR042201">
    <property type="entry name" value="FH2_Formin_sf"/>
</dbReference>
<feature type="region of interest" description="Disordered" evidence="2">
    <location>
        <begin position="348"/>
        <end position="369"/>
    </location>
</feature>
<dbReference type="SMART" id="SM00498">
    <property type="entry name" value="FH2"/>
    <property type="match status" value="1"/>
</dbReference>
<dbReference type="EMBL" id="CP144098">
    <property type="protein sequence ID" value="WWC85530.1"/>
    <property type="molecule type" value="Genomic_DNA"/>
</dbReference>
<feature type="region of interest" description="Disordered" evidence="2">
    <location>
        <begin position="1089"/>
        <end position="1228"/>
    </location>
</feature>
<dbReference type="GO" id="GO:0031267">
    <property type="term" value="F:small GTPase binding"/>
    <property type="evidence" value="ECO:0007669"/>
    <property type="project" value="InterPro"/>
</dbReference>
<dbReference type="InterPro" id="IPR016024">
    <property type="entry name" value="ARM-type_fold"/>
</dbReference>
<dbReference type="InterPro" id="IPR010472">
    <property type="entry name" value="FH3_dom"/>
</dbReference>
<gene>
    <name evidence="5" type="ORF">L201_000394</name>
</gene>
<protein>
    <recommendedName>
        <fullName evidence="7">FH2 domain-containing protein</fullName>
    </recommendedName>
</protein>
<evidence type="ECO:0000313" key="5">
    <source>
        <dbReference type="EMBL" id="WWC85530.1"/>
    </source>
</evidence>
<dbReference type="SMART" id="SM01140">
    <property type="entry name" value="Drf_GBD"/>
    <property type="match status" value="1"/>
</dbReference>
<sequence length="1762" mass="193640">MSETFNITVDIPHLGIVEIEVQSGNTTQDAIDLAFLEAEERYGEERLVQTLEAGEVNTSEWQGDHTGDEWKLKERREIETGKWWDEEDIINYHNPLLDLDEPLSSFPSSYVLIKPHTSLLHFSIILPTTLSTRPLQSITTFEYKSTFSDIISALEHELGLPKVSDDLLGPSSMRKMGSRSRSSSLASRSETQEGLSDEISWKFMAGHQTFKLEDNVLTSLVNMETQIVNISLDEDWLFEKKEKADADHASLLTISSFDEESKKSTLKASQSQPLQSTINNTAASRTSTSADVAVTASRSLSGLFSKDANLLQSKQVSMETHASVIDGLPEMTGLQNSEVTDGIGLSRSVEGGEAGNSMSTSVSNTSGRDNKDVDIVQIADNTTPTSTHHHTGDLQALQSPLMPSSPPIQAISPPRSTTFISLSTGTSAGISRLLPHLTDPSALGVGSTPTTPNRGKEGGWKRFSLSGLGVWGGETPLKGPPTLEVPLNQEDVVTPKAEFCVAEKALGEIGEVKPLEKQTTGGLWAWWTGNANTSNGSPAGHVEALKRLRKNSQSLLKQLLSLRVTLSTVNTSWINEFILLDGLSPISNILERLVKEIRQKGDVGEQIIGEIAKCLRVLLNTDTGFNAFLQHPDLLTYTVFAMRIPTIRIRNQILDLLTALVTLAPEDGSKLILGALSDLRSTNRDKYRFSWIFNSIRSHPEEEEDPAQWEWRTGVVALCSVLCNASDEVEERLELRGELKRHGLMEILQDLETYEPPSTFLNQCTHYLDDQEDDLMEFRELFLGEVQNADLAVAIGRLLSVVGGDEVKGLVEVIEELTEVAGTSSIRDTIATILSCFAKHLSDLDDFSVDWSSLLRSFLIDLNDILPSPHEGQKGITEGALIESFVKEVHALQSRTRILEERNNVLETQVEDQSAELVVSRELSGDKYDGEGIVHHLVVKEKEIQRLQADLQLLLEQVGPQRDMGVMSKEVRERERLRFDALMEEVSDLRTQLSEGEQAVVNSQNQVHYLERALETIHSKFSIQIKQHQDGSAGKVKFDADLIVSEAVRNWVRQEEIIISLRKEVEVLGKAKGRLKEMERPSVNNDADVASHKLSAPPAPAPPPPPPPPPPPIPFSASIPLLNILRSKPSASAPSPPPPPPPPPPQTPPPLPQAAIAVPPAPPPPPKPPVFNKSSIPIPPPPPLPPVTVRTSAGNAPPPPPPPMGGLPMPPPPPPPLAGPSKLPKSAANVAVQPKLKPFFWSKMPAYAVRDTIWTSMSPSSEFDLDFRDLTEVFSVDTGAKKLEKGKGKAKEVVTVLDITRSNNIGIMLTRLRLSPAKIRKAIVEADDDLLEIGDLATLGRMLPTSEEVERIRAFSGDITKLSKPDLYFKEISTVPNLKLRLETMVFMRRFEMMLSETMPDLMILKNVTKELKESERLRDVLKVVLALGNKLNGGSFRGNAAGFQLEALAKMKETRTAKGSGCPTMLHYLAKVLSRKDRNLVIWGEDVPALEPAARIVLSELTMSINEIVSALTSAHSLLPLLHKDDPLQPSLANFISGSQLKVEQLQSTHNVIKLDLINLLRYFGEKSDGSDTNTAIENLFGILSSFSRSLEIASNEMSMIALKEQNTGTSISTTISNLSDISTIGELGMKIQVTRTNDSPNTTLHVEGNNHKKNNQPTIETLLKRHEKLSNTTIKRGQVDEAIRTLHSGSGFMSKRKKEREGSSWTINNNNTLNTLSRNERGKGIERNSSVRLSKMFLDGGNGKSSIKGTIGNRSVRGSH</sequence>
<name>A0AAX4JLU9_9TREE</name>
<feature type="compositionally biased region" description="Polar residues" evidence="2">
    <location>
        <begin position="1746"/>
        <end position="1762"/>
    </location>
</feature>
<feature type="region of interest" description="Disordered" evidence="2">
    <location>
        <begin position="169"/>
        <end position="191"/>
    </location>
</feature>
<feature type="compositionally biased region" description="Polar residues" evidence="2">
    <location>
        <begin position="356"/>
        <end position="367"/>
    </location>
</feature>
<evidence type="ECO:0000256" key="2">
    <source>
        <dbReference type="SAM" id="MobiDB-lite"/>
    </source>
</evidence>
<dbReference type="InterPro" id="IPR010473">
    <property type="entry name" value="GTPase-bd"/>
</dbReference>
<feature type="compositionally biased region" description="Pro residues" evidence="2">
    <location>
        <begin position="1097"/>
        <end position="1114"/>
    </location>
</feature>
<keyword evidence="6" id="KW-1185">Reference proteome</keyword>
<dbReference type="SUPFAM" id="SSF101447">
    <property type="entry name" value="Formin homology 2 domain (FH2 domain)"/>
    <property type="match status" value="1"/>
</dbReference>
<feature type="compositionally biased region" description="Low complexity" evidence="2">
    <location>
        <begin position="171"/>
        <end position="189"/>
    </location>
</feature>
<dbReference type="SUPFAM" id="SSF48371">
    <property type="entry name" value="ARM repeat"/>
    <property type="match status" value="1"/>
</dbReference>
<feature type="coiled-coil region" evidence="1">
    <location>
        <begin position="889"/>
        <end position="999"/>
    </location>
</feature>
<feature type="domain" description="GBD/FH3" evidence="3">
    <location>
        <begin position="485"/>
        <end position="873"/>
    </location>
</feature>
<feature type="domain" description="FH2" evidence="4">
    <location>
        <begin position="1226"/>
        <end position="1618"/>
    </location>
</feature>
<dbReference type="GeneID" id="91091066"/>
<dbReference type="Pfam" id="PF02181">
    <property type="entry name" value="FH2"/>
    <property type="match status" value="1"/>
</dbReference>
<dbReference type="SMART" id="SM01139">
    <property type="entry name" value="Drf_FH3"/>
    <property type="match status" value="1"/>
</dbReference>
<dbReference type="InterPro" id="IPR015425">
    <property type="entry name" value="FH2_Formin"/>
</dbReference>